<evidence type="ECO:0000313" key="4">
    <source>
        <dbReference type="Proteomes" id="UP000467841"/>
    </source>
</evidence>
<dbReference type="InterPro" id="IPR026960">
    <property type="entry name" value="RVT-Znf"/>
</dbReference>
<dbReference type="EMBL" id="CACVBM020000111">
    <property type="protein sequence ID" value="CAA7014463.1"/>
    <property type="molecule type" value="Genomic_DNA"/>
</dbReference>
<evidence type="ECO:0000313" key="2">
    <source>
        <dbReference type="EMBL" id="CAA7014463.1"/>
    </source>
</evidence>
<dbReference type="AlphaFoldDB" id="A0A6D2IGQ9"/>
<name>A0A6D2IGQ9_9BRAS</name>
<evidence type="ECO:0000313" key="3">
    <source>
        <dbReference type="EMBL" id="CAA7029423.1"/>
    </source>
</evidence>
<gene>
    <name evidence="3" type="ORF">MERR_LOCUS16658</name>
    <name evidence="2" type="ORF">MERR_LOCUS1697</name>
</gene>
<feature type="domain" description="Reverse transcriptase zinc-binding" evidence="1">
    <location>
        <begin position="2"/>
        <end position="46"/>
    </location>
</feature>
<proteinExistence type="predicted"/>
<evidence type="ECO:0000259" key="1">
    <source>
        <dbReference type="Pfam" id="PF13966"/>
    </source>
</evidence>
<reference evidence="3 4" key="1">
    <citation type="submission" date="2020-01" db="EMBL/GenBank/DDBJ databases">
        <authorList>
            <person name="Mishra B."/>
        </authorList>
    </citation>
    <scope>NUCLEOTIDE SEQUENCE [LARGE SCALE GENOMIC DNA]</scope>
</reference>
<dbReference type="Pfam" id="PF13966">
    <property type="entry name" value="zf-RVT"/>
    <property type="match status" value="1"/>
</dbReference>
<dbReference type="Proteomes" id="UP000467841">
    <property type="component" value="Unassembled WGS sequence"/>
</dbReference>
<keyword evidence="4" id="KW-1185">Reference proteome</keyword>
<protein>
    <recommendedName>
        <fullName evidence="1">Reverse transcriptase zinc-binding domain-containing protein</fullName>
    </recommendedName>
</protein>
<accession>A0A6D2IGQ9</accession>
<dbReference type="EMBL" id="CACVBM020001081">
    <property type="protein sequence ID" value="CAA7029423.1"/>
    <property type="molecule type" value="Genomic_DNA"/>
</dbReference>
<organism evidence="3 4">
    <name type="scientific">Microthlaspi erraticum</name>
    <dbReference type="NCBI Taxonomy" id="1685480"/>
    <lineage>
        <taxon>Eukaryota</taxon>
        <taxon>Viridiplantae</taxon>
        <taxon>Streptophyta</taxon>
        <taxon>Embryophyta</taxon>
        <taxon>Tracheophyta</taxon>
        <taxon>Spermatophyta</taxon>
        <taxon>Magnoliopsida</taxon>
        <taxon>eudicotyledons</taxon>
        <taxon>Gunneridae</taxon>
        <taxon>Pentapetalae</taxon>
        <taxon>rosids</taxon>
        <taxon>malvids</taxon>
        <taxon>Brassicales</taxon>
        <taxon>Brassicaceae</taxon>
        <taxon>Coluteocarpeae</taxon>
        <taxon>Microthlaspi</taxon>
    </lineage>
</organism>
<dbReference type="OrthoDB" id="1938430at2759"/>
<sequence>MLNRLSTGDRIGSWGSGQRTACVLCGDPEETQNHLFFMCFYSETIWPDLMRNLLARDYSADWNQLVYLLHQQSSDRKFSFCDILFKQRSLMYGERETIADMENPPLQLRLAKIIDKNVCNRLSSIGSLGNQAYENGMKRWLATRPP</sequence>